<comment type="caution">
    <text evidence="3">The sequence shown here is derived from an EMBL/GenBank/DDBJ whole genome shotgun (WGS) entry which is preliminary data.</text>
</comment>
<evidence type="ECO:0000313" key="3">
    <source>
        <dbReference type="EMBL" id="GHO58538.1"/>
    </source>
</evidence>
<evidence type="ECO:0000256" key="2">
    <source>
        <dbReference type="SAM" id="Phobius"/>
    </source>
</evidence>
<evidence type="ECO:0000256" key="1">
    <source>
        <dbReference type="SAM" id="MobiDB-lite"/>
    </source>
</evidence>
<keyword evidence="4" id="KW-1185">Reference proteome</keyword>
<feature type="region of interest" description="Disordered" evidence="1">
    <location>
        <begin position="37"/>
        <end position="68"/>
    </location>
</feature>
<gene>
    <name evidence="3" type="ORF">KSB_70130</name>
</gene>
<name>A0ABQ3V0P9_9CHLR</name>
<evidence type="ECO:0000313" key="4">
    <source>
        <dbReference type="Proteomes" id="UP000654345"/>
    </source>
</evidence>
<organism evidence="3 4">
    <name type="scientific">Ktedonobacter robiniae</name>
    <dbReference type="NCBI Taxonomy" id="2778365"/>
    <lineage>
        <taxon>Bacteria</taxon>
        <taxon>Bacillati</taxon>
        <taxon>Chloroflexota</taxon>
        <taxon>Ktedonobacteria</taxon>
        <taxon>Ktedonobacterales</taxon>
        <taxon>Ktedonobacteraceae</taxon>
        <taxon>Ktedonobacter</taxon>
    </lineage>
</organism>
<dbReference type="Proteomes" id="UP000654345">
    <property type="component" value="Unassembled WGS sequence"/>
</dbReference>
<keyword evidence="2" id="KW-1133">Transmembrane helix</keyword>
<protein>
    <submittedName>
        <fullName evidence="3">Uncharacterized protein</fullName>
    </submittedName>
</protein>
<accession>A0ABQ3V0P9</accession>
<feature type="transmembrane region" description="Helical" evidence="2">
    <location>
        <begin position="81"/>
        <end position="99"/>
    </location>
</feature>
<dbReference type="RefSeq" id="WP_201374806.1">
    <property type="nucleotide sequence ID" value="NZ_BNJG01000003.1"/>
</dbReference>
<sequence>MSATLVEEALDAPEVPEFTQIVPRSLVIRRRPLQESNQVRAVQTPRASSQTRTRQISKTANAKAQSAPVTQAKRHVDSGSWLLYIGLGMICALALAYLGQLGYSWGSTTLDDIRYGRPRTTQVDHFVGHELSSTPTHFTAINLKGQIYIIELPGGDPAHTRLLTGPHLAGSGIDLAPVSLDFSGDPYHPDLVVEVSTVQVRFHNTGQGYEAAR</sequence>
<reference evidence="3 4" key="1">
    <citation type="journal article" date="2021" name="Int. J. Syst. Evol. Microbiol.">
        <title>Reticulibacter mediterranei gen. nov., sp. nov., within the new family Reticulibacteraceae fam. nov., and Ktedonospora formicarum gen. nov., sp. nov., Ktedonobacter robiniae sp. nov., Dictyobacter formicarum sp. nov. and Dictyobacter arantiisoli sp. nov., belonging to the class Ktedonobacteria.</title>
        <authorList>
            <person name="Yabe S."/>
            <person name="Zheng Y."/>
            <person name="Wang C.M."/>
            <person name="Sakai Y."/>
            <person name="Abe K."/>
            <person name="Yokota A."/>
            <person name="Donadio S."/>
            <person name="Cavaletti L."/>
            <person name="Monciardini P."/>
        </authorList>
    </citation>
    <scope>NUCLEOTIDE SEQUENCE [LARGE SCALE GENOMIC DNA]</scope>
    <source>
        <strain evidence="3 4">SOSP1-30</strain>
    </source>
</reference>
<keyword evidence="2" id="KW-0472">Membrane</keyword>
<keyword evidence="2" id="KW-0812">Transmembrane</keyword>
<dbReference type="EMBL" id="BNJG01000003">
    <property type="protein sequence ID" value="GHO58538.1"/>
    <property type="molecule type" value="Genomic_DNA"/>
</dbReference>
<proteinExistence type="predicted"/>